<proteinExistence type="predicted"/>
<protein>
    <submittedName>
        <fullName evidence="2">Uncharacterized protein</fullName>
    </submittedName>
</protein>
<dbReference type="GeneID" id="54366550"/>
<sequence>MACMRREYRGKCTAKCYIHWKVRPSSRYCSITYGKRSCPPGHEGRSADMVPASSHCTRMSTRQTIWAVAKKRASLLAHLPPALSPWSSALMRSGLSYRCSMACRQTRKGETQPYTTMRATAMRLEKVAVQILEVECRKPAGHLHHARGFFWDSRPAALQTSIRCPGTALTMQHSTEKFAVLVSP</sequence>
<dbReference type="RefSeq" id="XP_033456876.1">
    <property type="nucleotide sequence ID" value="XM_033608750.1"/>
</dbReference>
<evidence type="ECO:0000313" key="1">
    <source>
        <dbReference type="Proteomes" id="UP000504637"/>
    </source>
</evidence>
<keyword evidence="1" id="KW-1185">Reference proteome</keyword>
<evidence type="ECO:0000313" key="2">
    <source>
        <dbReference type="RefSeq" id="XP_033456876.1"/>
    </source>
</evidence>
<organism evidence="2">
    <name type="scientific">Dissoconium aciculare CBS 342.82</name>
    <dbReference type="NCBI Taxonomy" id="1314786"/>
    <lineage>
        <taxon>Eukaryota</taxon>
        <taxon>Fungi</taxon>
        <taxon>Dikarya</taxon>
        <taxon>Ascomycota</taxon>
        <taxon>Pezizomycotina</taxon>
        <taxon>Dothideomycetes</taxon>
        <taxon>Dothideomycetidae</taxon>
        <taxon>Mycosphaerellales</taxon>
        <taxon>Dissoconiaceae</taxon>
        <taxon>Dissoconium</taxon>
    </lineage>
</organism>
<dbReference type="Proteomes" id="UP000504637">
    <property type="component" value="Unplaced"/>
</dbReference>
<gene>
    <name evidence="2" type="ORF">K489DRAFT_59940</name>
</gene>
<reference evidence="2" key="3">
    <citation type="submission" date="2025-08" db="UniProtKB">
        <authorList>
            <consortium name="RefSeq"/>
        </authorList>
    </citation>
    <scope>IDENTIFICATION</scope>
    <source>
        <strain evidence="2">CBS 342.82</strain>
    </source>
</reference>
<name>A0A6J3LVP9_9PEZI</name>
<accession>A0A6J3LVP9</accession>
<reference evidence="2" key="2">
    <citation type="submission" date="2020-04" db="EMBL/GenBank/DDBJ databases">
        <authorList>
            <consortium name="NCBI Genome Project"/>
        </authorList>
    </citation>
    <scope>NUCLEOTIDE SEQUENCE</scope>
    <source>
        <strain evidence="2">CBS 342.82</strain>
    </source>
</reference>
<dbReference type="AlphaFoldDB" id="A0A6J3LVP9"/>
<reference evidence="2" key="1">
    <citation type="submission" date="2020-01" db="EMBL/GenBank/DDBJ databases">
        <authorList>
            <consortium name="DOE Joint Genome Institute"/>
            <person name="Haridas S."/>
            <person name="Albert R."/>
            <person name="Binder M."/>
            <person name="Bloem J."/>
            <person name="Labutti K."/>
            <person name="Salamov A."/>
            <person name="Andreopoulos B."/>
            <person name="Baker S.E."/>
            <person name="Barry K."/>
            <person name="Bills G."/>
            <person name="Bluhm B.H."/>
            <person name="Cannon C."/>
            <person name="Castanera R."/>
            <person name="Culley D.E."/>
            <person name="Daum C."/>
            <person name="Ezra D."/>
            <person name="Gonzalez J.B."/>
            <person name="Henrissat B."/>
            <person name="Kuo A."/>
            <person name="Liang C."/>
            <person name="Lipzen A."/>
            <person name="Lutzoni F."/>
            <person name="Magnuson J."/>
            <person name="Mondo S."/>
            <person name="Nolan M."/>
            <person name="Ohm R."/>
            <person name="Pangilinan J."/>
            <person name="Park H.-J."/>
            <person name="Ramirez L."/>
            <person name="Alfaro M."/>
            <person name="Sun H."/>
            <person name="Tritt A."/>
            <person name="Yoshinaga Y."/>
            <person name="Zwiers L.-H."/>
            <person name="Turgeon B.G."/>
            <person name="Goodwin S.B."/>
            <person name="Spatafora J.W."/>
            <person name="Crous P.W."/>
            <person name="Grigoriev I.V."/>
        </authorList>
    </citation>
    <scope>NUCLEOTIDE SEQUENCE</scope>
    <source>
        <strain evidence="2">CBS 342.82</strain>
    </source>
</reference>